<dbReference type="InterPro" id="IPR035965">
    <property type="entry name" value="PAS-like_dom_sf"/>
</dbReference>
<dbReference type="InterPro" id="IPR003661">
    <property type="entry name" value="HisK_dim/P_dom"/>
</dbReference>
<dbReference type="Pfam" id="PF02518">
    <property type="entry name" value="HATPase_c"/>
    <property type="match status" value="1"/>
</dbReference>
<dbReference type="Gene3D" id="3.30.565.10">
    <property type="entry name" value="Histidine kinase-like ATPase, C-terminal domain"/>
    <property type="match status" value="1"/>
</dbReference>
<dbReference type="InterPro" id="IPR000700">
    <property type="entry name" value="PAS-assoc_C"/>
</dbReference>
<dbReference type="CDD" id="cd00130">
    <property type="entry name" value="PAS"/>
    <property type="match status" value="2"/>
</dbReference>
<comment type="catalytic activity">
    <reaction evidence="1">
        <text>ATP + protein L-histidine = ADP + protein N-phospho-L-histidine.</text>
        <dbReference type="EC" id="2.7.13.3"/>
    </reaction>
</comment>
<keyword evidence="7" id="KW-0067">ATP-binding</keyword>
<evidence type="ECO:0000256" key="7">
    <source>
        <dbReference type="ARBA" id="ARBA00022840"/>
    </source>
</evidence>
<evidence type="ECO:0000256" key="6">
    <source>
        <dbReference type="ARBA" id="ARBA00022777"/>
    </source>
</evidence>
<dbReference type="RefSeq" id="WP_260043462.1">
    <property type="nucleotide sequence ID" value="NZ_JANZXA010000001.1"/>
</dbReference>
<dbReference type="Gene3D" id="1.10.287.130">
    <property type="match status" value="1"/>
</dbReference>
<dbReference type="Gene3D" id="3.30.450.20">
    <property type="entry name" value="PAS domain"/>
    <property type="match status" value="2"/>
</dbReference>
<dbReference type="InterPro" id="IPR036097">
    <property type="entry name" value="HisK_dim/P_sf"/>
</dbReference>
<evidence type="ECO:0000256" key="4">
    <source>
        <dbReference type="ARBA" id="ARBA00022679"/>
    </source>
</evidence>
<dbReference type="SMART" id="SM00091">
    <property type="entry name" value="PAS"/>
    <property type="match status" value="2"/>
</dbReference>
<dbReference type="NCBIfam" id="TIGR00229">
    <property type="entry name" value="sensory_box"/>
    <property type="match status" value="2"/>
</dbReference>
<dbReference type="Gene3D" id="6.10.250.2580">
    <property type="match status" value="1"/>
</dbReference>
<dbReference type="InterPro" id="IPR004358">
    <property type="entry name" value="Sig_transdc_His_kin-like_C"/>
</dbReference>
<comment type="caution">
    <text evidence="12">The sequence shown here is derived from an EMBL/GenBank/DDBJ whole genome shotgun (WGS) entry which is preliminary data.</text>
</comment>
<evidence type="ECO:0000256" key="1">
    <source>
        <dbReference type="ARBA" id="ARBA00000085"/>
    </source>
</evidence>
<evidence type="ECO:0000256" key="5">
    <source>
        <dbReference type="ARBA" id="ARBA00022741"/>
    </source>
</evidence>
<dbReference type="Pfam" id="PF13426">
    <property type="entry name" value="PAS_9"/>
    <property type="match status" value="1"/>
</dbReference>
<dbReference type="Proteomes" id="UP001165583">
    <property type="component" value="Unassembled WGS sequence"/>
</dbReference>
<dbReference type="InterPro" id="IPR036890">
    <property type="entry name" value="HATPase_C_sf"/>
</dbReference>
<evidence type="ECO:0000259" key="10">
    <source>
        <dbReference type="PROSITE" id="PS50112"/>
    </source>
</evidence>
<evidence type="ECO:0000256" key="2">
    <source>
        <dbReference type="ARBA" id="ARBA00012438"/>
    </source>
</evidence>
<keyword evidence="5" id="KW-0547">Nucleotide-binding</keyword>
<dbReference type="Pfam" id="PF00989">
    <property type="entry name" value="PAS"/>
    <property type="match status" value="1"/>
</dbReference>
<feature type="domain" description="PAS" evidence="10">
    <location>
        <begin position="143"/>
        <end position="213"/>
    </location>
</feature>
<dbReference type="Pfam" id="PF00512">
    <property type="entry name" value="HisKA"/>
    <property type="match status" value="1"/>
</dbReference>
<dbReference type="PROSITE" id="PS50113">
    <property type="entry name" value="PAC"/>
    <property type="match status" value="2"/>
</dbReference>
<dbReference type="EMBL" id="JANZXA010000001">
    <property type="protein sequence ID" value="MCT2398345.1"/>
    <property type="molecule type" value="Genomic_DNA"/>
</dbReference>
<dbReference type="PROSITE" id="PS50112">
    <property type="entry name" value="PAS"/>
    <property type="match status" value="2"/>
</dbReference>
<evidence type="ECO:0000259" key="9">
    <source>
        <dbReference type="PROSITE" id="PS50109"/>
    </source>
</evidence>
<feature type="domain" description="PAC" evidence="11">
    <location>
        <begin position="211"/>
        <end position="270"/>
    </location>
</feature>
<dbReference type="SUPFAM" id="SSF47384">
    <property type="entry name" value="Homodimeric domain of signal transducing histidine kinase"/>
    <property type="match status" value="1"/>
</dbReference>
<sequence length="508" mass="55651">MTSLTHDTSATSKRTLDLLARAFREVSDCAFYVVGPDNRIVVWNRGAADLLGLAAENAIGLDGACVYPEDAIEADKPVHDLTAARTHDRMEEAAWRIRSDATEFLAHVSITALHGDDGAIVGYAHLLRDITEQHATEEALKASANHLRSILSTVPDAMIVIDEQGRIISFSAAAEKLFGYTETEVAGRNVSMLMPSPDRERHDGYIARYLQTDDRRIIGIGRVVLGERRDGTTFPMELSVGEAHGEKQRVFTGFIRDLTERQRTQHQLEELRDELIHVTRVSAMGTMASTLAHELNQPLTAIANYVEGVRTLMTSGTLDPETSDMVVDALAATYNEALRAGQIVRRLRAFVARGESEKTIESLPSLVSETGGFATLDARQQNIDVTFDLDPLASPVLIDRIQIQQVLLNLMRNAVEAMAQSTTRRLVVTTRSETDEMVRVTVADTGPGIAPDLRDQLFTAFTTTKAEGMGLGLSICRTIVEANGGRIWMEPGPDGGAQFHFTLIKAKG</sequence>
<organism evidence="12 13">
    <name type="scientific">Novosphingobium mangrovi</name>
    <name type="common">ex Huang et al. 2023</name>
    <dbReference type="NCBI Taxonomy" id="2976432"/>
    <lineage>
        <taxon>Bacteria</taxon>
        <taxon>Pseudomonadati</taxon>
        <taxon>Pseudomonadota</taxon>
        <taxon>Alphaproteobacteria</taxon>
        <taxon>Sphingomonadales</taxon>
        <taxon>Sphingomonadaceae</taxon>
        <taxon>Novosphingobium</taxon>
    </lineage>
</organism>
<evidence type="ECO:0000259" key="11">
    <source>
        <dbReference type="PROSITE" id="PS50113"/>
    </source>
</evidence>
<keyword evidence="3" id="KW-0597">Phosphoprotein</keyword>
<keyword evidence="8" id="KW-0902">Two-component regulatory system</keyword>
<protein>
    <recommendedName>
        <fullName evidence="2">histidine kinase</fullName>
        <ecNumber evidence="2">2.7.13.3</ecNumber>
    </recommendedName>
</protein>
<dbReference type="PRINTS" id="PR00344">
    <property type="entry name" value="BCTRLSENSOR"/>
</dbReference>
<dbReference type="InterPro" id="IPR000014">
    <property type="entry name" value="PAS"/>
</dbReference>
<gene>
    <name evidence="12" type="ORF">NZK81_02165</name>
</gene>
<dbReference type="EC" id="2.7.13.3" evidence="2"/>
<dbReference type="InterPro" id="IPR003594">
    <property type="entry name" value="HATPase_dom"/>
</dbReference>
<evidence type="ECO:0000313" key="13">
    <source>
        <dbReference type="Proteomes" id="UP001165583"/>
    </source>
</evidence>
<dbReference type="SUPFAM" id="SSF55874">
    <property type="entry name" value="ATPase domain of HSP90 chaperone/DNA topoisomerase II/histidine kinase"/>
    <property type="match status" value="1"/>
</dbReference>
<dbReference type="SMART" id="SM00387">
    <property type="entry name" value="HATPase_c"/>
    <property type="match status" value="1"/>
</dbReference>
<name>A0ABT2I0L3_9SPHN</name>
<accession>A0ABT2I0L3</accession>
<evidence type="ECO:0000256" key="3">
    <source>
        <dbReference type="ARBA" id="ARBA00022553"/>
    </source>
</evidence>
<dbReference type="PANTHER" id="PTHR43065">
    <property type="entry name" value="SENSOR HISTIDINE KINASE"/>
    <property type="match status" value="1"/>
</dbReference>
<dbReference type="InterPro" id="IPR005467">
    <property type="entry name" value="His_kinase_dom"/>
</dbReference>
<evidence type="ECO:0000256" key="8">
    <source>
        <dbReference type="ARBA" id="ARBA00023012"/>
    </source>
</evidence>
<feature type="domain" description="PAS" evidence="10">
    <location>
        <begin position="31"/>
        <end position="70"/>
    </location>
</feature>
<dbReference type="CDD" id="cd00082">
    <property type="entry name" value="HisKA"/>
    <property type="match status" value="1"/>
</dbReference>
<keyword evidence="6" id="KW-0418">Kinase</keyword>
<evidence type="ECO:0000313" key="12">
    <source>
        <dbReference type="EMBL" id="MCT2398345.1"/>
    </source>
</evidence>
<keyword evidence="13" id="KW-1185">Reference proteome</keyword>
<feature type="domain" description="PAC" evidence="11">
    <location>
        <begin position="88"/>
        <end position="142"/>
    </location>
</feature>
<dbReference type="SMART" id="SM00388">
    <property type="entry name" value="HisKA"/>
    <property type="match status" value="1"/>
</dbReference>
<dbReference type="InterPro" id="IPR013767">
    <property type="entry name" value="PAS_fold"/>
</dbReference>
<feature type="domain" description="Histidine kinase" evidence="9">
    <location>
        <begin position="290"/>
        <end position="507"/>
    </location>
</feature>
<proteinExistence type="predicted"/>
<dbReference type="PANTHER" id="PTHR43065:SF10">
    <property type="entry name" value="PEROXIDE STRESS-ACTIVATED HISTIDINE KINASE MAK3"/>
    <property type="match status" value="1"/>
</dbReference>
<dbReference type="PROSITE" id="PS50109">
    <property type="entry name" value="HIS_KIN"/>
    <property type="match status" value="1"/>
</dbReference>
<reference evidence="12" key="1">
    <citation type="submission" date="2022-09" db="EMBL/GenBank/DDBJ databases">
        <title>Novosphingobium sp. Nov., a polycyclic aromatic hydrocarbon-degrading bacterium isolated form mangrove sediments in HongKong.</title>
        <authorList>
            <person name="Hu Z."/>
        </authorList>
    </citation>
    <scope>NUCLEOTIDE SEQUENCE</scope>
    <source>
        <strain evidence="12">HK4-1</strain>
    </source>
</reference>
<dbReference type="SUPFAM" id="SSF55785">
    <property type="entry name" value="PYP-like sensor domain (PAS domain)"/>
    <property type="match status" value="2"/>
</dbReference>
<keyword evidence="4" id="KW-0808">Transferase</keyword>